<dbReference type="eggNOG" id="ENOG502Z9U1">
    <property type="taxonomic scope" value="Bacteria"/>
</dbReference>
<proteinExistence type="predicted"/>
<sequence length="347" mass="38904">MKIKANLLNKPVNFQMDDCQIEKVVELPRDQFSALVITLLTNQPFIAENKRWMFADNSAVHCLLALGQGSDDGVLIYSGGYDYPRLAAYLPGMRDILNARLERAADFIVHQGTEATENGSWSISCEELEKQTGITVRRGNGLDGMLLEALMRRSEVASVSMTDTGIDMAYHLNFCPRIPGQKPCYFTKLPEEQKTQVFYEAVEVLLDFFGDENLYGVLHNGLQMPNEEILAHGYLTTEAMLAAGAVMVLPENSDISLRDVLQYELAEELSLVHAQGGEPVPLEQEEELTRTERKRFSDVLDAHVLESRAGEHGTELVIGGVKPERLERFRSILDAYKSEDQSMETIQ</sequence>
<dbReference type="PATRIC" id="fig|742738.3.peg.2919"/>
<dbReference type="AlphaFoldDB" id="A0A096DA96"/>
<keyword evidence="3" id="KW-1185">Reference proteome</keyword>
<organism evidence="2 3">
    <name type="scientific">Flavonifractor plautii 1_3_50AFAA</name>
    <dbReference type="NCBI Taxonomy" id="742738"/>
    <lineage>
        <taxon>Bacteria</taxon>
        <taxon>Bacillati</taxon>
        <taxon>Bacillota</taxon>
        <taxon>Clostridia</taxon>
        <taxon>Eubacteriales</taxon>
        <taxon>Oscillospiraceae</taxon>
        <taxon>Flavonifractor</taxon>
    </lineage>
</organism>
<evidence type="ECO:0000313" key="3">
    <source>
        <dbReference type="Proteomes" id="UP000029585"/>
    </source>
</evidence>
<dbReference type="HOGENOM" id="CLU_080366_0_0_9"/>
<comment type="caution">
    <text evidence="2">The sequence shown here is derived from an EMBL/GenBank/DDBJ whole genome shotgun (WGS) entry which is preliminary data.</text>
</comment>
<evidence type="ECO:0000259" key="1">
    <source>
        <dbReference type="Pfam" id="PF19854"/>
    </source>
</evidence>
<protein>
    <recommendedName>
        <fullName evidence="1">DUF6329 domain-containing protein</fullName>
    </recommendedName>
</protein>
<dbReference type="InterPro" id="IPR046292">
    <property type="entry name" value="DUF6329"/>
</dbReference>
<dbReference type="RefSeq" id="WP_050001743.1">
    <property type="nucleotide sequence ID" value="NZ_KN174164.1"/>
</dbReference>
<reference evidence="2 3" key="1">
    <citation type="submission" date="2011-08" db="EMBL/GenBank/DDBJ databases">
        <title>The Genome Sequence of Clostridium orbiscindens 1_3_50AFAA.</title>
        <authorList>
            <consortium name="The Broad Institute Genome Sequencing Platform"/>
            <person name="Earl A."/>
            <person name="Ward D."/>
            <person name="Feldgarden M."/>
            <person name="Gevers D."/>
            <person name="Daigneault M."/>
            <person name="Strauss J."/>
            <person name="Allen-Vercoe E."/>
            <person name="Young S.K."/>
            <person name="Zeng Q."/>
            <person name="Gargeya S."/>
            <person name="Fitzgerald M."/>
            <person name="Haas B."/>
            <person name="Abouelleil A."/>
            <person name="Alvarado L."/>
            <person name="Arachchi H.M."/>
            <person name="Berlin A."/>
            <person name="Brown A."/>
            <person name="Chapman S.B."/>
            <person name="Chen Z."/>
            <person name="Dunbar C."/>
            <person name="Freedman E."/>
            <person name="Gearin G."/>
            <person name="Gellesch M."/>
            <person name="Goldberg J."/>
            <person name="Griggs A."/>
            <person name="Gujja S."/>
            <person name="Heiman D."/>
            <person name="Howarth C."/>
            <person name="Larson L."/>
            <person name="Lui A."/>
            <person name="MacDonald P.J.P."/>
            <person name="Montmayeur A."/>
            <person name="Murphy C."/>
            <person name="Neiman D."/>
            <person name="Pearson M."/>
            <person name="Priest M."/>
            <person name="Roberts A."/>
            <person name="Saif S."/>
            <person name="Shea T."/>
            <person name="Shenoy N."/>
            <person name="Sisk P."/>
            <person name="Stolte C."/>
            <person name="Sykes S."/>
            <person name="Wortman J."/>
            <person name="Nusbaum C."/>
            <person name="Birren B."/>
        </authorList>
    </citation>
    <scope>NUCLEOTIDE SEQUENCE [LARGE SCALE GENOMIC DNA]</scope>
    <source>
        <strain evidence="2 3">1_3_50AFAA</strain>
    </source>
</reference>
<dbReference type="EMBL" id="ADLO01000088">
    <property type="protein sequence ID" value="KGF54449.1"/>
    <property type="molecule type" value="Genomic_DNA"/>
</dbReference>
<evidence type="ECO:0000313" key="2">
    <source>
        <dbReference type="EMBL" id="KGF54449.1"/>
    </source>
</evidence>
<dbReference type="Proteomes" id="UP000029585">
    <property type="component" value="Unassembled WGS sequence"/>
</dbReference>
<feature type="domain" description="DUF6329" evidence="1">
    <location>
        <begin position="59"/>
        <end position="95"/>
    </location>
</feature>
<accession>A0A096DA96</accession>
<gene>
    <name evidence="2" type="ORF">HMPREF9460_02838</name>
</gene>
<dbReference type="Pfam" id="PF19854">
    <property type="entry name" value="DUF6329"/>
    <property type="match status" value="1"/>
</dbReference>
<name>A0A096DA96_FLAPL</name>